<keyword evidence="6" id="KW-0479">Metal-binding</keyword>
<dbReference type="InterPro" id="IPR006680">
    <property type="entry name" value="Amidohydro-rel"/>
</dbReference>
<dbReference type="GO" id="GO:0005829">
    <property type="term" value="C:cytosol"/>
    <property type="evidence" value="ECO:0007669"/>
    <property type="project" value="UniProtKB-UniRule"/>
</dbReference>
<dbReference type="AlphaFoldDB" id="A0AAV4HIW6"/>
<evidence type="ECO:0000256" key="8">
    <source>
        <dbReference type="ARBA" id="ARBA00022833"/>
    </source>
</evidence>
<gene>
    <name evidence="13" type="ORF">ElyMa_002754100</name>
</gene>
<proteinExistence type="inferred from homology"/>
<evidence type="ECO:0000256" key="1">
    <source>
        <dbReference type="ARBA" id="ARBA00005079"/>
    </source>
</evidence>
<protein>
    <recommendedName>
        <fullName evidence="5 11">2-amino-3-carboxymuconate-6-semialdehyde decarboxylase</fullName>
        <ecNumber evidence="4 11">4.1.1.45</ecNumber>
    </recommendedName>
    <alternativeName>
        <fullName evidence="10 11">Picolinate carboxylase</fullName>
    </alternativeName>
</protein>
<evidence type="ECO:0000256" key="9">
    <source>
        <dbReference type="ARBA" id="ARBA00023239"/>
    </source>
</evidence>
<keyword evidence="8" id="KW-0862">Zinc</keyword>
<evidence type="ECO:0000256" key="11">
    <source>
        <dbReference type="RuleBase" id="RU366045"/>
    </source>
</evidence>
<dbReference type="GO" id="GO:0001760">
    <property type="term" value="F:aminocarboxymuconate-semialdehyde decarboxylase activity"/>
    <property type="evidence" value="ECO:0007669"/>
    <property type="project" value="UniProtKB-UniRule"/>
</dbReference>
<dbReference type="Pfam" id="PF04909">
    <property type="entry name" value="Amidohydro_2"/>
    <property type="match status" value="1"/>
</dbReference>
<comment type="similarity">
    <text evidence="2">Belongs to the metallo-dependent hydrolases superfamily. ACMSD family.</text>
</comment>
<dbReference type="GO" id="GO:1904985">
    <property type="term" value="P:negative regulation of quinolinate biosynthetic process"/>
    <property type="evidence" value="ECO:0007669"/>
    <property type="project" value="UniProtKB-UniRule"/>
</dbReference>
<dbReference type="Proteomes" id="UP000762676">
    <property type="component" value="Unassembled WGS sequence"/>
</dbReference>
<keyword evidence="7 11" id="KW-0210">Decarboxylase</keyword>
<evidence type="ECO:0000256" key="4">
    <source>
        <dbReference type="ARBA" id="ARBA00012365"/>
    </source>
</evidence>
<dbReference type="SUPFAM" id="SSF51556">
    <property type="entry name" value="Metallo-dependent hydrolases"/>
    <property type="match status" value="1"/>
</dbReference>
<sequence length="172" mass="19687">MKIDLHTHILPENWPDLKERYGYGGWIQLHHHCQGRAKMMKDGYLFRVIEENCWSAEARIQEMNRTGVDVQVLSTVPVMFSYWAEPKDTLDLSELLNNDLAKVVASHPTRFIGLGTVPMQAPEMAVKELIRCRRELGFPGIQIGSHIGEWNLDAPELQQVFAVSFEMANLIL</sequence>
<evidence type="ECO:0000256" key="6">
    <source>
        <dbReference type="ARBA" id="ARBA00022723"/>
    </source>
</evidence>
<evidence type="ECO:0000256" key="5">
    <source>
        <dbReference type="ARBA" id="ARBA00021214"/>
    </source>
</evidence>
<evidence type="ECO:0000256" key="3">
    <source>
        <dbReference type="ARBA" id="ARBA00011245"/>
    </source>
</evidence>
<evidence type="ECO:0000259" key="12">
    <source>
        <dbReference type="Pfam" id="PF04909"/>
    </source>
</evidence>
<evidence type="ECO:0000256" key="2">
    <source>
        <dbReference type="ARBA" id="ARBA00005871"/>
    </source>
</evidence>
<name>A0AAV4HIW6_9GAST</name>
<dbReference type="EMBL" id="BMAT01005649">
    <property type="protein sequence ID" value="GFR97796.1"/>
    <property type="molecule type" value="Genomic_DNA"/>
</dbReference>
<evidence type="ECO:0000256" key="7">
    <source>
        <dbReference type="ARBA" id="ARBA00022793"/>
    </source>
</evidence>
<evidence type="ECO:0000313" key="13">
    <source>
        <dbReference type="EMBL" id="GFR97796.1"/>
    </source>
</evidence>
<dbReference type="PANTHER" id="PTHR21240">
    <property type="entry name" value="2-AMINO-3-CARBOXYLMUCONATE-6-SEMIALDEHYDE DECARBOXYLASE"/>
    <property type="match status" value="1"/>
</dbReference>
<comment type="catalytic activity">
    <reaction evidence="11">
        <text>2-amino-3-carboxymuconate 6-semialdehyde + H(+) = 2-aminomuconate 6-semialdehyde + CO2</text>
        <dbReference type="Rhea" id="RHEA:16557"/>
        <dbReference type="ChEBI" id="CHEBI:15378"/>
        <dbReference type="ChEBI" id="CHEBI:16526"/>
        <dbReference type="ChEBI" id="CHEBI:77634"/>
        <dbReference type="ChEBI" id="CHEBI:77803"/>
        <dbReference type="EC" id="4.1.1.45"/>
    </reaction>
</comment>
<evidence type="ECO:0000313" key="14">
    <source>
        <dbReference type="Proteomes" id="UP000762676"/>
    </source>
</evidence>
<comment type="caution">
    <text evidence="13">The sequence shown here is derived from an EMBL/GenBank/DDBJ whole genome shotgun (WGS) entry which is preliminary data.</text>
</comment>
<evidence type="ECO:0000256" key="10">
    <source>
        <dbReference type="ARBA" id="ARBA00031120"/>
    </source>
</evidence>
<comment type="pathway">
    <text evidence="1 11">Secondary metabolite metabolism; quinolate metabolism.</text>
</comment>
<dbReference type="PANTHER" id="PTHR21240:SF27">
    <property type="entry name" value="2-AMINO-3-CARBOXYMUCONATE-6-SEMIALDEHYDE DECARBOXYLASE"/>
    <property type="match status" value="1"/>
</dbReference>
<comment type="function">
    <text evidence="11">Converts alpha-amino-beta-carboxymuconate-epsilon-semialdehyde (ACMS) to alpha-aminomuconate semialdehyde (AMS).</text>
</comment>
<keyword evidence="9 11" id="KW-0456">Lyase</keyword>
<organism evidence="13 14">
    <name type="scientific">Elysia marginata</name>
    <dbReference type="NCBI Taxonomy" id="1093978"/>
    <lineage>
        <taxon>Eukaryota</taxon>
        <taxon>Metazoa</taxon>
        <taxon>Spiralia</taxon>
        <taxon>Lophotrochozoa</taxon>
        <taxon>Mollusca</taxon>
        <taxon>Gastropoda</taxon>
        <taxon>Heterobranchia</taxon>
        <taxon>Euthyneura</taxon>
        <taxon>Panpulmonata</taxon>
        <taxon>Sacoglossa</taxon>
        <taxon>Placobranchoidea</taxon>
        <taxon>Plakobranchidae</taxon>
        <taxon>Elysia</taxon>
    </lineage>
</organism>
<dbReference type="EC" id="4.1.1.45" evidence="4 11"/>
<dbReference type="GO" id="GO:0019748">
    <property type="term" value="P:secondary metabolic process"/>
    <property type="evidence" value="ECO:0007669"/>
    <property type="project" value="TreeGrafter"/>
</dbReference>
<reference evidence="13 14" key="1">
    <citation type="journal article" date="2021" name="Elife">
        <title>Chloroplast acquisition without the gene transfer in kleptoplastic sea slugs, Plakobranchus ocellatus.</title>
        <authorList>
            <person name="Maeda T."/>
            <person name="Takahashi S."/>
            <person name="Yoshida T."/>
            <person name="Shimamura S."/>
            <person name="Takaki Y."/>
            <person name="Nagai Y."/>
            <person name="Toyoda A."/>
            <person name="Suzuki Y."/>
            <person name="Arimoto A."/>
            <person name="Ishii H."/>
            <person name="Satoh N."/>
            <person name="Nishiyama T."/>
            <person name="Hasebe M."/>
            <person name="Maruyama T."/>
            <person name="Minagawa J."/>
            <person name="Obokata J."/>
            <person name="Shigenobu S."/>
        </authorList>
    </citation>
    <scope>NUCLEOTIDE SEQUENCE [LARGE SCALE GENOMIC DNA]</scope>
</reference>
<comment type="subunit">
    <text evidence="3 11">Monomer.</text>
</comment>
<dbReference type="InterPro" id="IPR032465">
    <property type="entry name" value="ACMSD"/>
</dbReference>
<dbReference type="InterPro" id="IPR032466">
    <property type="entry name" value="Metal_Hydrolase"/>
</dbReference>
<dbReference type="Gene3D" id="3.20.20.140">
    <property type="entry name" value="Metal-dependent hydrolases"/>
    <property type="match status" value="1"/>
</dbReference>
<feature type="domain" description="Amidohydrolase-related" evidence="12">
    <location>
        <begin position="3"/>
        <end position="161"/>
    </location>
</feature>
<dbReference type="GO" id="GO:0046872">
    <property type="term" value="F:metal ion binding"/>
    <property type="evidence" value="ECO:0007669"/>
    <property type="project" value="UniProtKB-KW"/>
</dbReference>
<dbReference type="GO" id="GO:0016787">
    <property type="term" value="F:hydrolase activity"/>
    <property type="evidence" value="ECO:0007669"/>
    <property type="project" value="InterPro"/>
</dbReference>
<keyword evidence="14" id="KW-1185">Reference proteome</keyword>
<accession>A0AAV4HIW6</accession>